<feature type="region of interest" description="Disordered" evidence="3">
    <location>
        <begin position="58"/>
        <end position="127"/>
    </location>
</feature>
<dbReference type="InterPro" id="IPR003888">
    <property type="entry name" value="FYrich_N"/>
</dbReference>
<accession>A0A1Y2DAB3</accession>
<feature type="region of interest" description="Disordered" evidence="3">
    <location>
        <begin position="23"/>
        <end position="42"/>
    </location>
</feature>
<reference evidence="4 5" key="1">
    <citation type="submission" date="2016-08" db="EMBL/GenBank/DDBJ databases">
        <title>A Parts List for Fungal Cellulosomes Revealed by Comparative Genomics.</title>
        <authorList>
            <consortium name="DOE Joint Genome Institute"/>
            <person name="Haitjema C.H."/>
            <person name="Gilmore S.P."/>
            <person name="Henske J.K."/>
            <person name="Solomon K.V."/>
            <person name="De Groot R."/>
            <person name="Kuo A."/>
            <person name="Mondo S.J."/>
            <person name="Salamov A.A."/>
            <person name="Labutti K."/>
            <person name="Zhao Z."/>
            <person name="Chiniquy J."/>
            <person name="Barry K."/>
            <person name="Brewer H.M."/>
            <person name="Purvine S.O."/>
            <person name="Wright A.T."/>
            <person name="Boxma B."/>
            <person name="Van Alen T."/>
            <person name="Hackstein J.H."/>
            <person name="Baker S.E."/>
            <person name="Grigoriev I.V."/>
            <person name="O'Malley M.A."/>
        </authorList>
    </citation>
    <scope>NUCLEOTIDE SEQUENCE [LARGE SCALE GENOMIC DNA]</scope>
    <source>
        <strain evidence="4 5">G1</strain>
    </source>
</reference>
<dbReference type="GO" id="GO:0005634">
    <property type="term" value="C:nucleus"/>
    <property type="evidence" value="ECO:0007669"/>
    <property type="project" value="UniProtKB-SubCell"/>
</dbReference>
<sequence length="476" mass="54871">MDGKTDEKYKRLKKNLKKALNENDQLKEDNDKLKTKIDHYKKRLRYLKHERDILIEKIQQLESDSESDSGISDKSSNSDNDSDASDNKRSNHKVKDEQAEDTSTTKRRSRSKRKRGSSVRRAQHVDTDENGNAILPIRLGVMTLLSLGKVVYDRDTFHNERYIFPVGYTLTRRYFSMVKSDEYVNYRCVVRDGGNAPIFEVTPEDAVDKKTSASSPTGAWISIVKAVNEMRNKDHSNSASGPDYFGFTSSTIAKLIQDLPNARKCKNYKWQKFETTSGKSLKKATEAARSELMKMESDRLRDEQLENNSLSVDLNNNTESNKNNNDQSDNTNIIVKSKEEEEVDGEDNEDMIEDSQDNNQEETEEVETETTHDEDEEMDEIEEDEDDNDNDNDDEEQEDDHNKLKKNKNSSPKKKKENKSKDIKKRDRKKESIETNDIDEDEEEDEIENNSDSFDSDNNTKASIANESQITTEDEN</sequence>
<evidence type="ECO:0000256" key="1">
    <source>
        <dbReference type="ARBA" id="ARBA00004123"/>
    </source>
</evidence>
<dbReference type="SMART" id="SM00541">
    <property type="entry name" value="FYRN"/>
    <property type="match status" value="1"/>
</dbReference>
<feature type="compositionally biased region" description="Low complexity" evidence="3">
    <location>
        <begin position="315"/>
        <end position="332"/>
    </location>
</feature>
<organism evidence="4 5">
    <name type="scientific">Neocallimastix californiae</name>
    <dbReference type="NCBI Taxonomy" id="1754190"/>
    <lineage>
        <taxon>Eukaryota</taxon>
        <taxon>Fungi</taxon>
        <taxon>Fungi incertae sedis</taxon>
        <taxon>Chytridiomycota</taxon>
        <taxon>Chytridiomycota incertae sedis</taxon>
        <taxon>Neocallimastigomycetes</taxon>
        <taxon>Neocallimastigales</taxon>
        <taxon>Neocallimastigaceae</taxon>
        <taxon>Neocallimastix</taxon>
    </lineage>
</organism>
<feature type="compositionally biased region" description="Basic and acidic residues" evidence="3">
    <location>
        <begin position="85"/>
        <end position="97"/>
    </location>
</feature>
<dbReference type="Gene3D" id="3.30.160.360">
    <property type="match status" value="1"/>
</dbReference>
<dbReference type="SMART" id="SM00542">
    <property type="entry name" value="FYRC"/>
    <property type="match status" value="1"/>
</dbReference>
<feature type="compositionally biased region" description="Polar residues" evidence="3">
    <location>
        <begin position="460"/>
        <end position="476"/>
    </location>
</feature>
<dbReference type="AlphaFoldDB" id="A0A1Y2DAB3"/>
<gene>
    <name evidence="4" type="ORF">LY90DRAFT_455134</name>
</gene>
<dbReference type="Pfam" id="PF05964">
    <property type="entry name" value="FYRN"/>
    <property type="match status" value="1"/>
</dbReference>
<feature type="compositionally biased region" description="Basic and acidic residues" evidence="3">
    <location>
        <begin position="419"/>
        <end position="433"/>
    </location>
</feature>
<dbReference type="PROSITE" id="PS51543">
    <property type="entry name" value="FYRC"/>
    <property type="match status" value="1"/>
</dbReference>
<feature type="compositionally biased region" description="Acidic residues" evidence="3">
    <location>
        <begin position="434"/>
        <end position="449"/>
    </location>
</feature>
<evidence type="ECO:0000313" key="5">
    <source>
        <dbReference type="Proteomes" id="UP000193920"/>
    </source>
</evidence>
<feature type="compositionally biased region" description="Basic residues" evidence="3">
    <location>
        <begin position="403"/>
        <end position="418"/>
    </location>
</feature>
<dbReference type="InterPro" id="IPR040092">
    <property type="entry name" value="TBRG1"/>
</dbReference>
<dbReference type="STRING" id="1754190.A0A1Y2DAB3"/>
<feature type="region of interest" description="Disordered" evidence="3">
    <location>
        <begin position="276"/>
        <end position="476"/>
    </location>
</feature>
<proteinExistence type="predicted"/>
<feature type="compositionally biased region" description="Basic and acidic residues" evidence="3">
    <location>
        <begin position="23"/>
        <end position="38"/>
    </location>
</feature>
<evidence type="ECO:0000256" key="2">
    <source>
        <dbReference type="ARBA" id="ARBA00023242"/>
    </source>
</evidence>
<evidence type="ECO:0000256" key="3">
    <source>
        <dbReference type="SAM" id="MobiDB-lite"/>
    </source>
</evidence>
<dbReference type="Pfam" id="PF05965">
    <property type="entry name" value="FYRC"/>
    <property type="match status" value="1"/>
</dbReference>
<dbReference type="InterPro" id="IPR003889">
    <property type="entry name" value="FYrich_C"/>
</dbReference>
<protein>
    <submittedName>
        <fullName evidence="4">FYRC-domain-containing protein</fullName>
    </submittedName>
</protein>
<dbReference type="EMBL" id="MCOG01000074">
    <property type="protein sequence ID" value="ORY56211.1"/>
    <property type="molecule type" value="Genomic_DNA"/>
</dbReference>
<evidence type="ECO:0000313" key="4">
    <source>
        <dbReference type="EMBL" id="ORY56211.1"/>
    </source>
</evidence>
<feature type="compositionally biased region" description="Acidic residues" evidence="3">
    <location>
        <begin position="340"/>
        <end position="399"/>
    </location>
</feature>
<dbReference type="Proteomes" id="UP000193920">
    <property type="component" value="Unassembled WGS sequence"/>
</dbReference>
<dbReference type="PROSITE" id="PS51542">
    <property type="entry name" value="FYRN"/>
    <property type="match status" value="1"/>
</dbReference>
<keyword evidence="5" id="KW-1185">Reference proteome</keyword>
<name>A0A1Y2DAB3_9FUNG</name>
<dbReference type="PANTHER" id="PTHR22715:SF0">
    <property type="entry name" value="TRANSFORMING GROWTH FACTOR BETA REGULATOR 1"/>
    <property type="match status" value="1"/>
</dbReference>
<comment type="caution">
    <text evidence="4">The sequence shown here is derived from an EMBL/GenBank/DDBJ whole genome shotgun (WGS) entry which is preliminary data.</text>
</comment>
<keyword evidence="2" id="KW-0539">Nucleus</keyword>
<feature type="compositionally biased region" description="Basic residues" evidence="3">
    <location>
        <begin position="105"/>
        <end position="122"/>
    </location>
</feature>
<dbReference type="GO" id="GO:0051726">
    <property type="term" value="P:regulation of cell cycle"/>
    <property type="evidence" value="ECO:0007669"/>
    <property type="project" value="TreeGrafter"/>
</dbReference>
<dbReference type="PANTHER" id="PTHR22715">
    <property type="entry name" value="TRANSFORMING GROWTH FACTOR BETA REGULATED GENE 1"/>
    <property type="match status" value="1"/>
</dbReference>
<feature type="compositionally biased region" description="Basic and acidic residues" evidence="3">
    <location>
        <begin position="283"/>
        <end position="304"/>
    </location>
</feature>
<feature type="non-terminal residue" evidence="4">
    <location>
        <position position="476"/>
    </location>
</feature>
<feature type="compositionally biased region" description="Low complexity" evidence="3">
    <location>
        <begin position="68"/>
        <end position="79"/>
    </location>
</feature>
<feature type="compositionally biased region" description="Low complexity" evidence="3">
    <location>
        <begin position="450"/>
        <end position="459"/>
    </location>
</feature>
<dbReference type="OrthoDB" id="285793at2759"/>
<comment type="subcellular location">
    <subcellularLocation>
        <location evidence="1">Nucleus</location>
    </subcellularLocation>
</comment>